<protein>
    <submittedName>
        <fullName evidence="1">Uncharacterized protein</fullName>
    </submittedName>
</protein>
<sequence>MLAFQKVTTLPHRPESDPVLERLRRVMRRSRAQRRLDLFTACTLLSSDRSVAFDAYAQALLRTLGREVGQPLVLFHPGTAERSFDEDWILRCLERIRAGDGASVMFLISRRVPKFSRRQVMFLLNGLAERADVLHVEGHASHRQHVQTI</sequence>
<keyword evidence="2" id="KW-1185">Reference proteome</keyword>
<reference evidence="1 2" key="1">
    <citation type="submission" date="2020-08" db="EMBL/GenBank/DDBJ databases">
        <title>Genomic Encyclopedia of Type Strains, Phase IV (KMG-IV): sequencing the most valuable type-strain genomes for metagenomic binning, comparative biology and taxonomic classification.</title>
        <authorList>
            <person name="Goeker M."/>
        </authorList>
    </citation>
    <scope>NUCLEOTIDE SEQUENCE [LARGE SCALE GENOMIC DNA]</scope>
    <source>
        <strain evidence="1 2">DSM 103377</strain>
    </source>
</reference>
<accession>A0A840WNE3</accession>
<dbReference type="EMBL" id="JACIJS010000004">
    <property type="protein sequence ID" value="MBB5515613.1"/>
    <property type="molecule type" value="Genomic_DNA"/>
</dbReference>
<dbReference type="RefSeq" id="WP_184010450.1">
    <property type="nucleotide sequence ID" value="NZ_JACIJS010000004.1"/>
</dbReference>
<comment type="caution">
    <text evidence="1">The sequence shown here is derived from an EMBL/GenBank/DDBJ whole genome shotgun (WGS) entry which is preliminary data.</text>
</comment>
<proteinExistence type="predicted"/>
<evidence type="ECO:0000313" key="2">
    <source>
        <dbReference type="Proteomes" id="UP000553766"/>
    </source>
</evidence>
<evidence type="ECO:0000313" key="1">
    <source>
        <dbReference type="EMBL" id="MBB5515613.1"/>
    </source>
</evidence>
<name>A0A840WNE3_9RHOB</name>
<organism evidence="1 2">
    <name type="scientific">Rubricella aquisinus</name>
    <dbReference type="NCBI Taxonomy" id="2028108"/>
    <lineage>
        <taxon>Bacteria</taxon>
        <taxon>Pseudomonadati</taxon>
        <taxon>Pseudomonadota</taxon>
        <taxon>Alphaproteobacteria</taxon>
        <taxon>Rhodobacterales</taxon>
        <taxon>Paracoccaceae</taxon>
        <taxon>Rubricella</taxon>
    </lineage>
</organism>
<dbReference type="Proteomes" id="UP000553766">
    <property type="component" value="Unassembled WGS sequence"/>
</dbReference>
<gene>
    <name evidence="1" type="ORF">FHS89_001625</name>
</gene>
<dbReference type="AlphaFoldDB" id="A0A840WNE3"/>